<evidence type="ECO:0008006" key="4">
    <source>
        <dbReference type="Google" id="ProtNLM"/>
    </source>
</evidence>
<name>A0A9Q8W914_9PEZI</name>
<feature type="region of interest" description="Disordered" evidence="1">
    <location>
        <begin position="109"/>
        <end position="136"/>
    </location>
</feature>
<protein>
    <recommendedName>
        <fullName evidence="4">Early meiotic induction protein 1</fullName>
    </recommendedName>
</protein>
<dbReference type="Proteomes" id="UP000830671">
    <property type="component" value="Chromosome 1"/>
</dbReference>
<feature type="region of interest" description="Disordered" evidence="1">
    <location>
        <begin position="153"/>
        <end position="211"/>
    </location>
</feature>
<proteinExistence type="predicted"/>
<dbReference type="InterPro" id="IPR021475">
    <property type="entry name" value="Pants/Emi1-like"/>
</dbReference>
<evidence type="ECO:0000313" key="2">
    <source>
        <dbReference type="EMBL" id="UQC74634.1"/>
    </source>
</evidence>
<dbReference type="EMBL" id="CP019471">
    <property type="protein sequence ID" value="UQC74634.1"/>
    <property type="molecule type" value="Genomic_DNA"/>
</dbReference>
<dbReference type="KEGG" id="clup:CLUP02_01285"/>
<feature type="compositionally biased region" description="Low complexity" evidence="1">
    <location>
        <begin position="115"/>
        <end position="133"/>
    </location>
</feature>
<evidence type="ECO:0000256" key="1">
    <source>
        <dbReference type="SAM" id="MobiDB-lite"/>
    </source>
</evidence>
<dbReference type="AlphaFoldDB" id="A0A9Q8W914"/>
<dbReference type="GeneID" id="73335337"/>
<organism evidence="2 3">
    <name type="scientific">Colletotrichum lupini</name>
    <dbReference type="NCBI Taxonomy" id="145971"/>
    <lineage>
        <taxon>Eukaryota</taxon>
        <taxon>Fungi</taxon>
        <taxon>Dikarya</taxon>
        <taxon>Ascomycota</taxon>
        <taxon>Pezizomycotina</taxon>
        <taxon>Sordariomycetes</taxon>
        <taxon>Hypocreomycetidae</taxon>
        <taxon>Glomerellales</taxon>
        <taxon>Glomerellaceae</taxon>
        <taxon>Colletotrichum</taxon>
        <taxon>Colletotrichum acutatum species complex</taxon>
    </lineage>
</organism>
<keyword evidence="3" id="KW-1185">Reference proteome</keyword>
<dbReference type="PANTHER" id="PTHR28052">
    <property type="entry name" value="UPF0545 PROTEIN C22ORF39"/>
    <property type="match status" value="1"/>
</dbReference>
<gene>
    <name evidence="2" type="ORF">CLUP02_01285</name>
</gene>
<accession>A0A9Q8W914</accession>
<feature type="compositionally biased region" description="Low complexity" evidence="1">
    <location>
        <begin position="162"/>
        <end position="191"/>
    </location>
</feature>
<evidence type="ECO:0000313" key="3">
    <source>
        <dbReference type="Proteomes" id="UP000830671"/>
    </source>
</evidence>
<reference evidence="2" key="1">
    <citation type="journal article" date="2021" name="Mol. Plant Microbe Interact.">
        <title>Complete Genome Sequence of the Plant-Pathogenic Fungus Colletotrichum lupini.</title>
        <authorList>
            <person name="Baroncelli R."/>
            <person name="Pensec F."/>
            <person name="Da Lio D."/>
            <person name="Boufleur T."/>
            <person name="Vicente I."/>
            <person name="Sarrocco S."/>
            <person name="Picot A."/>
            <person name="Baraldi E."/>
            <person name="Sukno S."/>
            <person name="Thon M."/>
            <person name="Le Floch G."/>
        </authorList>
    </citation>
    <scope>NUCLEOTIDE SEQUENCE</scope>
    <source>
        <strain evidence="2">IMI 504893</strain>
    </source>
</reference>
<dbReference type="PANTHER" id="PTHR28052:SF1">
    <property type="entry name" value="UPF0545 PROTEIN C22ORF39"/>
    <property type="match status" value="1"/>
</dbReference>
<dbReference type="RefSeq" id="XP_049136284.1">
    <property type="nucleotide sequence ID" value="XM_049280327.1"/>
</dbReference>
<dbReference type="Pfam" id="PF11326">
    <property type="entry name" value="PANTS-like"/>
    <property type="match status" value="1"/>
</dbReference>
<sequence>MSRFAAPLEGPRGPTRPITLSFETDDILSEPTTPHQSTRSYGKNHATTHWLDAASWRSLMVTVADFPSFSIASDLPKTILPWDFARFFTLSSVLNQQFFEMGWLWASPSPPKTPAPGQASQAPAPTPPSSTKTTDSEIDPEIAKFLALFQNESGSQPEEKASAPAQSSSPPSKPSSSSSWFSLKSSPDSPSQTSNRAITPPSDNPVAESTLPTEMSCRQAFDMAFHCQSVGGQWNSIYRYGTMRSCSEHWEDFWFCMRIKSYSGKMKEDAIRDHYRQKEFEKYGNGKPSSEDVWQARTTKVPPGMAFTESLEEPTINDEEWQRMEIERRKQIRQGLGIEPAA</sequence>